<dbReference type="PANTHER" id="PTHR21666:SF270">
    <property type="entry name" value="MUREIN HYDROLASE ACTIVATOR ENVC"/>
    <property type="match status" value="1"/>
</dbReference>
<organism evidence="3 4">
    <name type="scientific">Leptonema illini</name>
    <dbReference type="NCBI Taxonomy" id="183"/>
    <lineage>
        <taxon>Bacteria</taxon>
        <taxon>Pseudomonadati</taxon>
        <taxon>Spirochaetota</taxon>
        <taxon>Spirochaetia</taxon>
        <taxon>Leptospirales</taxon>
        <taxon>Leptospiraceae</taxon>
        <taxon>Leptonema</taxon>
    </lineage>
</organism>
<comment type="caution">
    <text evidence="3">The sequence shown here is derived from an EMBL/GenBank/DDBJ whole genome shotgun (WGS) entry which is preliminary data.</text>
</comment>
<dbReference type="CDD" id="cd12797">
    <property type="entry name" value="M23_peptidase"/>
    <property type="match status" value="1"/>
</dbReference>
<dbReference type="InterPro" id="IPR050570">
    <property type="entry name" value="Cell_wall_metabolism_enzyme"/>
</dbReference>
<name>A0A833LY51_9LEPT</name>
<reference evidence="3 4" key="1">
    <citation type="submission" date="2019-10" db="EMBL/GenBank/DDBJ databases">
        <title>Extracellular Electron Transfer in a Candidatus Methanoperedens spp. Enrichment Culture.</title>
        <authorList>
            <person name="Berger S."/>
            <person name="Rangel Shaw D."/>
            <person name="Berben T."/>
            <person name="In 'T Zandt M."/>
            <person name="Frank J."/>
            <person name="Reimann J."/>
            <person name="Jetten M.S.M."/>
            <person name="Welte C.U."/>
        </authorList>
    </citation>
    <scope>NUCLEOTIDE SEQUENCE [LARGE SCALE GENOMIC DNA]</scope>
    <source>
        <strain evidence="3">SB12</strain>
    </source>
</reference>
<keyword evidence="1" id="KW-1133">Transmembrane helix</keyword>
<dbReference type="Pfam" id="PF01551">
    <property type="entry name" value="Peptidase_M23"/>
    <property type="match status" value="1"/>
</dbReference>
<dbReference type="InterPro" id="IPR011055">
    <property type="entry name" value="Dup_hybrid_motif"/>
</dbReference>
<sequence length="330" mass="38003">MNGPANRPVNRKERWQYRLQEWRKKLLRRHEHGWKGVSVLIYPHHAGSPYRIRINYYALLFPVSLIAIVIGLAGFYEVKRVTIDRDRYEKLQTSEILLSNHHIVLSQKTELLHRLEEQRDRLYRLSWNQKPDPDLNEHLQLRQVEEKILNTGSRFDLDLERYRQYRQHADLLLLGAGQAALKSLWHRVHIYWITPKGWPVYPGTASISSGYGSRMDPFLKTVPGDFHGGVDFAAAPNTPIIATAPGTVVRSVDKDRPGFGLHVVIHHGLGYQTLYAHCNKVLVKAGDRVQKGQVIALIGRTGRATGNHLHYEVRFGLERPVDPVPYISFK</sequence>
<evidence type="ECO:0000256" key="1">
    <source>
        <dbReference type="SAM" id="Phobius"/>
    </source>
</evidence>
<dbReference type="EMBL" id="WBUI01000011">
    <property type="protein sequence ID" value="KAB2932001.1"/>
    <property type="molecule type" value="Genomic_DNA"/>
</dbReference>
<dbReference type="AlphaFoldDB" id="A0A833LY51"/>
<dbReference type="Proteomes" id="UP000460298">
    <property type="component" value="Unassembled WGS sequence"/>
</dbReference>
<keyword evidence="1" id="KW-0472">Membrane</keyword>
<feature type="transmembrane region" description="Helical" evidence="1">
    <location>
        <begin position="56"/>
        <end position="78"/>
    </location>
</feature>
<evidence type="ECO:0000313" key="3">
    <source>
        <dbReference type="EMBL" id="KAB2932001.1"/>
    </source>
</evidence>
<evidence type="ECO:0000313" key="4">
    <source>
        <dbReference type="Proteomes" id="UP000460298"/>
    </source>
</evidence>
<feature type="domain" description="M23ase beta-sheet core" evidence="2">
    <location>
        <begin position="226"/>
        <end position="323"/>
    </location>
</feature>
<dbReference type="SUPFAM" id="SSF51261">
    <property type="entry name" value="Duplicated hybrid motif"/>
    <property type="match status" value="1"/>
</dbReference>
<accession>A0A833LY51</accession>
<keyword evidence="1" id="KW-0812">Transmembrane</keyword>
<dbReference type="RefSeq" id="WP_002770164.1">
    <property type="nucleotide sequence ID" value="NZ_JQDG01000013.1"/>
</dbReference>
<dbReference type="OrthoDB" id="305469at2"/>
<dbReference type="Gene3D" id="2.70.70.10">
    <property type="entry name" value="Glucose Permease (Domain IIA)"/>
    <property type="match status" value="1"/>
</dbReference>
<proteinExistence type="predicted"/>
<dbReference type="InterPro" id="IPR016047">
    <property type="entry name" value="M23ase_b-sheet_dom"/>
</dbReference>
<dbReference type="PANTHER" id="PTHR21666">
    <property type="entry name" value="PEPTIDASE-RELATED"/>
    <property type="match status" value="1"/>
</dbReference>
<gene>
    <name evidence="3" type="ORF">F9K24_12005</name>
</gene>
<dbReference type="GO" id="GO:0004222">
    <property type="term" value="F:metalloendopeptidase activity"/>
    <property type="evidence" value="ECO:0007669"/>
    <property type="project" value="TreeGrafter"/>
</dbReference>
<evidence type="ECO:0000259" key="2">
    <source>
        <dbReference type="Pfam" id="PF01551"/>
    </source>
</evidence>
<protein>
    <submittedName>
        <fullName evidence="3">M23 family metallopeptidase</fullName>
    </submittedName>
</protein>